<reference evidence="2 3" key="1">
    <citation type="journal article" date="2011" name="Science">
        <title>The ecoresponsive genome of Daphnia pulex.</title>
        <authorList>
            <person name="Colbourne J.K."/>
            <person name="Pfrender M.E."/>
            <person name="Gilbert D."/>
            <person name="Thomas W.K."/>
            <person name="Tucker A."/>
            <person name="Oakley T.H."/>
            <person name="Tokishita S."/>
            <person name="Aerts A."/>
            <person name="Arnold G.J."/>
            <person name="Basu M.K."/>
            <person name="Bauer D.J."/>
            <person name="Caceres C.E."/>
            <person name="Carmel L."/>
            <person name="Casola C."/>
            <person name="Choi J.H."/>
            <person name="Detter J.C."/>
            <person name="Dong Q."/>
            <person name="Dusheyko S."/>
            <person name="Eads B.D."/>
            <person name="Frohlich T."/>
            <person name="Geiler-Samerotte K.A."/>
            <person name="Gerlach D."/>
            <person name="Hatcher P."/>
            <person name="Jogdeo S."/>
            <person name="Krijgsveld J."/>
            <person name="Kriventseva E.V."/>
            <person name="Kultz D."/>
            <person name="Laforsch C."/>
            <person name="Lindquist E."/>
            <person name="Lopez J."/>
            <person name="Manak J.R."/>
            <person name="Muller J."/>
            <person name="Pangilinan J."/>
            <person name="Patwardhan R.P."/>
            <person name="Pitluck S."/>
            <person name="Pritham E.J."/>
            <person name="Rechtsteiner A."/>
            <person name="Rho M."/>
            <person name="Rogozin I.B."/>
            <person name="Sakarya O."/>
            <person name="Salamov A."/>
            <person name="Schaack S."/>
            <person name="Shapiro H."/>
            <person name="Shiga Y."/>
            <person name="Skalitzky C."/>
            <person name="Smith Z."/>
            <person name="Souvorov A."/>
            <person name="Sung W."/>
            <person name="Tang Z."/>
            <person name="Tsuchiya D."/>
            <person name="Tu H."/>
            <person name="Vos H."/>
            <person name="Wang M."/>
            <person name="Wolf Y.I."/>
            <person name="Yamagata H."/>
            <person name="Yamada T."/>
            <person name="Ye Y."/>
            <person name="Shaw J.R."/>
            <person name="Andrews J."/>
            <person name="Crease T.J."/>
            <person name="Tang H."/>
            <person name="Lucas S.M."/>
            <person name="Robertson H.M."/>
            <person name="Bork P."/>
            <person name="Koonin E.V."/>
            <person name="Zdobnov E.M."/>
            <person name="Grigoriev I.V."/>
            <person name="Lynch M."/>
            <person name="Boore J.L."/>
        </authorList>
    </citation>
    <scope>NUCLEOTIDE SEQUENCE [LARGE SCALE GENOMIC DNA]</scope>
</reference>
<dbReference type="AlphaFoldDB" id="E9HHB8"/>
<proteinExistence type="predicted"/>
<evidence type="ECO:0000313" key="3">
    <source>
        <dbReference type="Proteomes" id="UP000000305"/>
    </source>
</evidence>
<evidence type="ECO:0008006" key="4">
    <source>
        <dbReference type="Google" id="ProtNLM"/>
    </source>
</evidence>
<gene>
    <name evidence="2" type="ORF">DAPPUDRAFT_114192</name>
</gene>
<dbReference type="InParanoid" id="E9HHB8"/>
<dbReference type="Proteomes" id="UP000000305">
    <property type="component" value="Unassembled WGS sequence"/>
</dbReference>
<dbReference type="KEGG" id="dpx:DAPPUDRAFT_114192"/>
<evidence type="ECO:0000313" key="2">
    <source>
        <dbReference type="EMBL" id="EFX68873.1"/>
    </source>
</evidence>
<keyword evidence="3" id="KW-1185">Reference proteome</keyword>
<dbReference type="PANTHER" id="PTHR20956">
    <property type="entry name" value="HEH2P"/>
    <property type="match status" value="1"/>
</dbReference>
<organism evidence="2 3">
    <name type="scientific">Daphnia pulex</name>
    <name type="common">Water flea</name>
    <dbReference type="NCBI Taxonomy" id="6669"/>
    <lineage>
        <taxon>Eukaryota</taxon>
        <taxon>Metazoa</taxon>
        <taxon>Ecdysozoa</taxon>
        <taxon>Arthropoda</taxon>
        <taxon>Crustacea</taxon>
        <taxon>Branchiopoda</taxon>
        <taxon>Diplostraca</taxon>
        <taxon>Cladocera</taxon>
        <taxon>Anomopoda</taxon>
        <taxon>Daphniidae</taxon>
        <taxon>Daphnia</taxon>
    </lineage>
</organism>
<dbReference type="EMBL" id="GL732647">
    <property type="protein sequence ID" value="EFX68873.1"/>
    <property type="molecule type" value="Genomic_DNA"/>
</dbReference>
<dbReference type="PhylomeDB" id="E9HHB8"/>
<feature type="compositionally biased region" description="Basic and acidic residues" evidence="1">
    <location>
        <begin position="168"/>
        <end position="183"/>
    </location>
</feature>
<dbReference type="PANTHER" id="PTHR20956:SF12">
    <property type="entry name" value="FLYWCH-TYPE DOMAIN-CONTAINING PROTEIN"/>
    <property type="match status" value="1"/>
</dbReference>
<protein>
    <recommendedName>
        <fullName evidence="4">FLYWCH-type domain-containing protein</fullName>
    </recommendedName>
</protein>
<feature type="region of interest" description="Disordered" evidence="1">
    <location>
        <begin position="149"/>
        <end position="183"/>
    </location>
</feature>
<accession>E9HHB8</accession>
<evidence type="ECO:0000256" key="1">
    <source>
        <dbReference type="SAM" id="MobiDB-lite"/>
    </source>
</evidence>
<name>E9HHB8_DAPPU</name>
<sequence length="437" mass="48333">MEITSKRIVQFVNCVSCSLPIHIGCIPGNKLGKAAANIVIHPAVEQIVPAVANIVINPSVPACRTRFALGPFHCSSMLGQMLHPVRQDPGVTISPIDGFGFVIDTSPAEEAVQLLATPIEPPIEPPMEQTSYFARPIPAVEASLPDPIVEERDEDSESSSSSSRPRQWHVEPEAGKRRKPMLIDDSNRGLGIWNVRKTGTVMWRCNFRPKRNPCKALVSQSGEKFIEHHPHTCKSKEHLKINVLLSARAKKVALENIKEPALKIVEPLIVETLEKNPEWNPVDPDQVPSFTPLLPVPSQAINRTQQSRSSPSFAMPKTTGNELPFEVKVLTCLSKILGNLDQLKIEVNVLKGKVRYVKQIGGSTLSDCVKRAWESVLTLEVRAFVNWNGKLRTEGIAFKNASQAALEFETEKALKNFATVLKNKQLGFEMESSESNE</sequence>
<dbReference type="HOGENOM" id="CLU_627397_0_0_1"/>